<dbReference type="PANTHER" id="PTHR11474:SF126">
    <property type="entry name" value="TYROSINASE-LIKE PROTEIN TYR-1-RELATED"/>
    <property type="match status" value="1"/>
</dbReference>
<keyword evidence="3" id="KW-0732">Signal</keyword>
<keyword evidence="2" id="KW-0186">Copper</keyword>
<dbReference type="InterPro" id="IPR008922">
    <property type="entry name" value="Di-copper_centre_dom_sf"/>
</dbReference>
<accession>A0A5N7BKQ7</accession>
<feature type="domain" description="Tyrosinase copper-binding" evidence="4">
    <location>
        <begin position="91"/>
        <end position="108"/>
    </location>
</feature>
<dbReference type="Gene3D" id="1.10.1280.10">
    <property type="entry name" value="Di-copper center containing domain from catechol oxidase"/>
    <property type="match status" value="1"/>
</dbReference>
<dbReference type="PANTHER" id="PTHR11474">
    <property type="entry name" value="TYROSINASE FAMILY MEMBER"/>
    <property type="match status" value="1"/>
</dbReference>
<protein>
    <submittedName>
        <fullName evidence="6">Tyrosinase</fullName>
    </submittedName>
</protein>
<feature type="domain" description="Tyrosinase copper-binding" evidence="5">
    <location>
        <begin position="237"/>
        <end position="248"/>
    </location>
</feature>
<evidence type="ECO:0000259" key="5">
    <source>
        <dbReference type="PROSITE" id="PS00498"/>
    </source>
</evidence>
<dbReference type="Pfam" id="PF00264">
    <property type="entry name" value="Tyrosinase"/>
    <property type="match status" value="1"/>
</dbReference>
<evidence type="ECO:0000259" key="4">
    <source>
        <dbReference type="PROSITE" id="PS00497"/>
    </source>
</evidence>
<dbReference type="GO" id="GO:0016491">
    <property type="term" value="F:oxidoreductase activity"/>
    <property type="evidence" value="ECO:0007669"/>
    <property type="project" value="InterPro"/>
</dbReference>
<dbReference type="Proteomes" id="UP000326198">
    <property type="component" value="Unassembled WGS sequence"/>
</dbReference>
<dbReference type="InterPro" id="IPR002227">
    <property type="entry name" value="Tyrosinase_Cu-bd"/>
</dbReference>
<dbReference type="EMBL" id="ML736163">
    <property type="protein sequence ID" value="KAE8382375.1"/>
    <property type="molecule type" value="Genomic_DNA"/>
</dbReference>
<organism evidence="6 7">
    <name type="scientific">Aspergillus bertholletiae</name>
    <dbReference type="NCBI Taxonomy" id="1226010"/>
    <lineage>
        <taxon>Eukaryota</taxon>
        <taxon>Fungi</taxon>
        <taxon>Dikarya</taxon>
        <taxon>Ascomycota</taxon>
        <taxon>Pezizomycotina</taxon>
        <taxon>Eurotiomycetes</taxon>
        <taxon>Eurotiomycetidae</taxon>
        <taxon>Eurotiales</taxon>
        <taxon>Aspergillaceae</taxon>
        <taxon>Aspergillus</taxon>
        <taxon>Aspergillus subgen. Circumdati</taxon>
    </lineage>
</organism>
<dbReference type="GO" id="GO:0046872">
    <property type="term" value="F:metal ion binding"/>
    <property type="evidence" value="ECO:0007669"/>
    <property type="project" value="UniProtKB-KW"/>
</dbReference>
<feature type="signal peptide" evidence="3">
    <location>
        <begin position="1"/>
        <end position="21"/>
    </location>
</feature>
<evidence type="ECO:0000256" key="2">
    <source>
        <dbReference type="ARBA" id="ARBA00023008"/>
    </source>
</evidence>
<evidence type="ECO:0000313" key="6">
    <source>
        <dbReference type="EMBL" id="KAE8382375.1"/>
    </source>
</evidence>
<evidence type="ECO:0000256" key="3">
    <source>
        <dbReference type="SAM" id="SignalP"/>
    </source>
</evidence>
<dbReference type="InterPro" id="IPR050316">
    <property type="entry name" value="Tyrosinase/Hemocyanin"/>
</dbReference>
<feature type="non-terminal residue" evidence="6">
    <location>
        <position position="314"/>
    </location>
</feature>
<dbReference type="SUPFAM" id="SSF48056">
    <property type="entry name" value="Di-copper centre-containing domain"/>
    <property type="match status" value="1"/>
</dbReference>
<reference evidence="6 7" key="1">
    <citation type="submission" date="2019-04" db="EMBL/GenBank/DDBJ databases">
        <title>Friends and foes A comparative genomics studyof 23 Aspergillus species from section Flavi.</title>
        <authorList>
            <consortium name="DOE Joint Genome Institute"/>
            <person name="Kjaerbolling I."/>
            <person name="Vesth T."/>
            <person name="Frisvad J.C."/>
            <person name="Nybo J.L."/>
            <person name="Theobald S."/>
            <person name="Kildgaard S."/>
            <person name="Isbrandt T."/>
            <person name="Kuo A."/>
            <person name="Sato A."/>
            <person name="Lyhne E.K."/>
            <person name="Kogle M.E."/>
            <person name="Wiebenga A."/>
            <person name="Kun R.S."/>
            <person name="Lubbers R.J."/>
            <person name="Makela M.R."/>
            <person name="Barry K."/>
            <person name="Chovatia M."/>
            <person name="Clum A."/>
            <person name="Daum C."/>
            <person name="Haridas S."/>
            <person name="He G."/>
            <person name="LaButti K."/>
            <person name="Lipzen A."/>
            <person name="Mondo S."/>
            <person name="Riley R."/>
            <person name="Salamov A."/>
            <person name="Simmons B.A."/>
            <person name="Magnuson J.K."/>
            <person name="Henrissat B."/>
            <person name="Mortensen U.H."/>
            <person name="Larsen T.O."/>
            <person name="Devries R.P."/>
            <person name="Grigoriev I.V."/>
            <person name="Machida M."/>
            <person name="Baker S.E."/>
            <person name="Andersen M.R."/>
        </authorList>
    </citation>
    <scope>NUCLEOTIDE SEQUENCE [LARGE SCALE GENOMIC DNA]</scope>
    <source>
        <strain evidence="6 7">IBT 29228</strain>
    </source>
</reference>
<sequence>MMLNTFAQVLLGLTLASSAFSLPDSYAPTKCTPERMQTHLEWTHLTLAQKQEYIDAELCLWNSPNQLHLKGSTNRFEDLQALHQNQTDIIHHVGQFLPFHRYFVHAHETLLRTECGYTGPGTWWNVSRDAGNFLHSPLFDDVTGFGGNGTGPDGCVTTGPFANRTTHMGPRNQTTSYCFWRSINETLSSTGVPSLVDECLAKATYYEMWRCVDLNPHASGHRGTGGVMEDPDVSPGDPLFYLHHGWIDRLWWQWQREDPTRLYQLGGYATITEPEGGWFNTTLDYIMTTFGILPDVTVADVMDTKGGYLCYDYD</sequence>
<evidence type="ECO:0000313" key="7">
    <source>
        <dbReference type="Proteomes" id="UP000326198"/>
    </source>
</evidence>
<dbReference type="PROSITE" id="PS00497">
    <property type="entry name" value="TYROSINASE_1"/>
    <property type="match status" value="1"/>
</dbReference>
<feature type="chain" id="PRO_5024823315" evidence="3">
    <location>
        <begin position="22"/>
        <end position="314"/>
    </location>
</feature>
<keyword evidence="7" id="KW-1185">Reference proteome</keyword>
<dbReference type="OrthoDB" id="6132182at2759"/>
<keyword evidence="1" id="KW-0479">Metal-binding</keyword>
<evidence type="ECO:0000256" key="1">
    <source>
        <dbReference type="ARBA" id="ARBA00022723"/>
    </source>
</evidence>
<name>A0A5N7BKQ7_9EURO</name>
<gene>
    <name evidence="6" type="ORF">BDV26DRAFT_253855</name>
</gene>
<dbReference type="AlphaFoldDB" id="A0A5N7BKQ7"/>
<proteinExistence type="predicted"/>
<dbReference type="PROSITE" id="PS00498">
    <property type="entry name" value="TYROSINASE_2"/>
    <property type="match status" value="1"/>
</dbReference>
<dbReference type="PRINTS" id="PR00092">
    <property type="entry name" value="TYROSINASE"/>
</dbReference>